<gene>
    <name evidence="1" type="ORF">AMK68_03705</name>
</gene>
<organism evidence="1 2">
    <name type="scientific">candidate division KD3-62 bacterium DG_56</name>
    <dbReference type="NCBI Taxonomy" id="1704032"/>
    <lineage>
        <taxon>Bacteria</taxon>
        <taxon>candidate division KD3-62</taxon>
    </lineage>
</organism>
<evidence type="ECO:0000313" key="2">
    <source>
        <dbReference type="Proteomes" id="UP000052020"/>
    </source>
</evidence>
<sequence>LGGCGGGGASSEEKQIAQRLSQWLMAWEGPHPGALGGFYRSGPEIYSYWFDGEDKDTHVSGLINGLFPNIRYFQRGSTSVETATIGSLLVGVARANFTAEAYTAVSIYGLEPEVFDWAPVGGTIRQIWVRDPLNEWVVAEEYFSKFWILGDTPTIDLLAVVPDIIDPDHTVNITGRAHARSNYWVLAIPDSWAAAPSGIDPVGVGDWGSVDYFGDMLVASEAIGGYGVYLYTEADPPTGDLMIGSNREAVVLSVVTALARSEKAQTAAMKAAKPRHTMADVLRNKRPAQAPVTRPAR</sequence>
<feature type="non-terminal residue" evidence="1">
    <location>
        <position position="1"/>
    </location>
</feature>
<evidence type="ECO:0000313" key="1">
    <source>
        <dbReference type="EMBL" id="KPJ63563.1"/>
    </source>
</evidence>
<accession>A0A0S7XMU2</accession>
<reference evidence="1 2" key="1">
    <citation type="journal article" date="2015" name="Microbiome">
        <title>Genomic resolution of linkages in carbon, nitrogen, and sulfur cycling among widespread estuary sediment bacteria.</title>
        <authorList>
            <person name="Baker B.J."/>
            <person name="Lazar C.S."/>
            <person name="Teske A.P."/>
            <person name="Dick G.J."/>
        </authorList>
    </citation>
    <scope>NUCLEOTIDE SEQUENCE [LARGE SCALE GENOMIC DNA]</scope>
    <source>
        <strain evidence="1">DG_56</strain>
    </source>
</reference>
<protein>
    <submittedName>
        <fullName evidence="1">Uncharacterized protein</fullName>
    </submittedName>
</protein>
<name>A0A0S7XMU2_9BACT</name>
<dbReference type="AlphaFoldDB" id="A0A0S7XMU2"/>
<dbReference type="Proteomes" id="UP000052020">
    <property type="component" value="Unassembled WGS sequence"/>
</dbReference>
<comment type="caution">
    <text evidence="1">The sequence shown here is derived from an EMBL/GenBank/DDBJ whole genome shotgun (WGS) entry which is preliminary data.</text>
</comment>
<proteinExistence type="predicted"/>
<dbReference type="EMBL" id="LIZY01000080">
    <property type="protein sequence ID" value="KPJ63563.1"/>
    <property type="molecule type" value="Genomic_DNA"/>
</dbReference>